<dbReference type="RefSeq" id="WP_011642085.1">
    <property type="nucleotide sequence ID" value="NC_008347.1"/>
</dbReference>
<dbReference type="KEGG" id="mmr:Mmar10_0142"/>
<organism evidence="1 2">
    <name type="scientific">Maricaulis maris (strain MCS10)</name>
    <name type="common">Caulobacter maris</name>
    <dbReference type="NCBI Taxonomy" id="394221"/>
    <lineage>
        <taxon>Bacteria</taxon>
        <taxon>Pseudomonadati</taxon>
        <taxon>Pseudomonadota</taxon>
        <taxon>Alphaproteobacteria</taxon>
        <taxon>Maricaulales</taxon>
        <taxon>Maricaulaceae</taxon>
        <taxon>Maricaulis</taxon>
    </lineage>
</organism>
<dbReference type="GO" id="GO:0070004">
    <property type="term" value="F:cysteine-type exopeptidase activity"/>
    <property type="evidence" value="ECO:0007669"/>
    <property type="project" value="InterPro"/>
</dbReference>
<proteinExistence type="predicted"/>
<dbReference type="PANTHER" id="PTHR12994:SF17">
    <property type="entry name" value="LD30995P"/>
    <property type="match status" value="1"/>
</dbReference>
<reference evidence="1 2" key="1">
    <citation type="submission" date="2006-08" db="EMBL/GenBank/DDBJ databases">
        <title>Complete sequence of Maricaulis maris MCS10.</title>
        <authorList>
            <consortium name="US DOE Joint Genome Institute"/>
            <person name="Copeland A."/>
            <person name="Lucas S."/>
            <person name="Lapidus A."/>
            <person name="Barry K."/>
            <person name="Detter J.C."/>
            <person name="Glavina del Rio T."/>
            <person name="Hammon N."/>
            <person name="Israni S."/>
            <person name="Dalin E."/>
            <person name="Tice H."/>
            <person name="Pitluck S."/>
            <person name="Saunders E."/>
            <person name="Brettin T."/>
            <person name="Bruce D."/>
            <person name="Han C."/>
            <person name="Tapia R."/>
            <person name="Gilna P."/>
            <person name="Schmutz J."/>
            <person name="Larimer F."/>
            <person name="Land M."/>
            <person name="Hauser L."/>
            <person name="Kyrpides N."/>
            <person name="Mikhailova N."/>
            <person name="Viollier P."/>
            <person name="Stephens C."/>
            <person name="Richardson P."/>
        </authorList>
    </citation>
    <scope>NUCLEOTIDE SEQUENCE [LARGE SCALE GENOMIC DNA]</scope>
    <source>
        <strain evidence="1 2">MCS10</strain>
    </source>
</reference>
<dbReference type="PANTHER" id="PTHR12994">
    <property type="entry name" value="SECERNIN"/>
    <property type="match status" value="1"/>
</dbReference>
<keyword evidence="2" id="KW-1185">Reference proteome</keyword>
<dbReference type="InterPro" id="IPR005322">
    <property type="entry name" value="Peptidase_C69"/>
</dbReference>
<dbReference type="EMBL" id="CP000449">
    <property type="protein sequence ID" value="ABI64438.1"/>
    <property type="molecule type" value="Genomic_DNA"/>
</dbReference>
<dbReference type="Proteomes" id="UP000001964">
    <property type="component" value="Chromosome"/>
</dbReference>
<dbReference type="HOGENOM" id="CLU_046840_2_0_5"/>
<dbReference type="STRING" id="394221.Mmar10_0142"/>
<dbReference type="Gene3D" id="3.60.60.10">
    <property type="entry name" value="Penicillin V Acylase, Chain A"/>
    <property type="match status" value="1"/>
</dbReference>
<dbReference type="GO" id="GO:0016805">
    <property type="term" value="F:dipeptidase activity"/>
    <property type="evidence" value="ECO:0007669"/>
    <property type="project" value="InterPro"/>
</dbReference>
<dbReference type="GO" id="GO:0006508">
    <property type="term" value="P:proteolysis"/>
    <property type="evidence" value="ECO:0007669"/>
    <property type="project" value="InterPro"/>
</dbReference>
<evidence type="ECO:0000313" key="1">
    <source>
        <dbReference type="EMBL" id="ABI64438.1"/>
    </source>
</evidence>
<gene>
    <name evidence="1" type="ordered locus">Mmar10_0142</name>
</gene>
<accession>Q0ATE9</accession>
<dbReference type="AlphaFoldDB" id="Q0ATE9"/>
<protein>
    <submittedName>
        <fullName evidence="1">Peptidase U34, dipeptidase</fullName>
    </submittedName>
</protein>
<name>Q0ATE9_MARMM</name>
<evidence type="ECO:0000313" key="2">
    <source>
        <dbReference type="Proteomes" id="UP000001964"/>
    </source>
</evidence>
<dbReference type="eggNOG" id="COG4690">
    <property type="taxonomic scope" value="Bacteria"/>
</dbReference>
<sequence length="381" mass="41154">MCDTLVVRGGGAVWFAKNSDREPGEVQRVERHAAVADDTTEKLACTHIEIDQIPDRQATILSRPSWMWGAEMGVNASGVVIGNEAVFSRKVMKRGKALLGMDLVRLGLERGSSAHESAAIIIHLLETHGQGGPAGWRNKGFRYDNSFLIADAAEVLVLETCGRDWRLERVKRHAAISNAYTLEGPVTMASEGAPIEGFGASDETWLRPTLGRARERRACALAALERLDRPDFASLAKIMRSHDRGDGFTKGSNRDLCLHHGGLMRPSQTTNSMLVRLAPGEAPAVAMTGTKTPCVSLFRPVAFDGGSSLFSDTLWEQGSKRHDALARDPSARQQVRNRIAAAEAHILPAIEAGRPDVAEALVTAWDDHGLDAGRAGTEPSG</sequence>
<dbReference type="OrthoDB" id="5147328at2"/>